<dbReference type="Proteomes" id="UP000680038">
    <property type="component" value="Unassembled WGS sequence"/>
</dbReference>
<name>A0A916JBB1_9BACT</name>
<sequence length="268" mass="30264">MTNTITYPLRALGIPAAIDFITNWGNANGGGHAWNALVLNNGKDIPFLGFEASPPDYSPFRIYKSTKRYPPKIFRKTFSTNTAALSNLVSATDAIPSSLNFDRFVDVTHHYLPTKNIKVTLKSKVCPELAYLSVFSNGFWQPVYWAKGNSGSYIYDRMATGLLYMPIMFGNSKINGALDYPFAVLEQGITRFKPEKDRLQDIMITNTQSLELDALALFGLDISSETFYHRMEAVMSDENRSKPINGKIYKLFYWDYGWVLAGEKKNIT</sequence>
<gene>
    <name evidence="1" type="ORF">DYBT9275_00284</name>
</gene>
<reference evidence="1" key="1">
    <citation type="submission" date="2021-04" db="EMBL/GenBank/DDBJ databases">
        <authorList>
            <person name="Rodrigo-Torres L."/>
            <person name="Arahal R. D."/>
            <person name="Lucena T."/>
        </authorList>
    </citation>
    <scope>NUCLEOTIDE SEQUENCE</scope>
    <source>
        <strain evidence="1">CECT 9275</strain>
    </source>
</reference>
<keyword evidence="2" id="KW-1185">Reference proteome</keyword>
<evidence type="ECO:0000313" key="2">
    <source>
        <dbReference type="Proteomes" id="UP000680038"/>
    </source>
</evidence>
<dbReference type="EMBL" id="CAJRAF010000001">
    <property type="protein sequence ID" value="CAG4989404.1"/>
    <property type="molecule type" value="Genomic_DNA"/>
</dbReference>
<accession>A0A916JBB1</accession>
<comment type="caution">
    <text evidence="1">The sequence shown here is derived from an EMBL/GenBank/DDBJ whole genome shotgun (WGS) entry which is preliminary data.</text>
</comment>
<protein>
    <submittedName>
        <fullName evidence="1">Uncharacterized protein</fullName>
    </submittedName>
</protein>
<evidence type="ECO:0000313" key="1">
    <source>
        <dbReference type="EMBL" id="CAG4989404.1"/>
    </source>
</evidence>
<organism evidence="1 2">
    <name type="scientific">Dyadobacter helix</name>
    <dbReference type="NCBI Taxonomy" id="2822344"/>
    <lineage>
        <taxon>Bacteria</taxon>
        <taxon>Pseudomonadati</taxon>
        <taxon>Bacteroidota</taxon>
        <taxon>Cytophagia</taxon>
        <taxon>Cytophagales</taxon>
        <taxon>Spirosomataceae</taxon>
        <taxon>Dyadobacter</taxon>
    </lineage>
</organism>
<proteinExistence type="predicted"/>
<dbReference type="AlphaFoldDB" id="A0A916JBB1"/>